<reference evidence="1 2" key="1">
    <citation type="submission" date="2021-06" db="EMBL/GenBank/DDBJ databases">
        <title>Caerostris extrusa draft genome.</title>
        <authorList>
            <person name="Kono N."/>
            <person name="Arakawa K."/>
        </authorList>
    </citation>
    <scope>NUCLEOTIDE SEQUENCE [LARGE SCALE GENOMIC DNA]</scope>
</reference>
<dbReference type="EMBL" id="BPLR01021719">
    <property type="protein sequence ID" value="GIX92853.1"/>
    <property type="molecule type" value="Genomic_DNA"/>
</dbReference>
<sequence>MCLRRPNLDARQSRAVSLHQRPGDATHYESSRLASTMDVPFRRTCGPRFTFVFCRRQRALLLCVWKRAKLLQKFQQDLWDNYRSLSYLQLKLFLVMMRSDWLRANHYKKSIFSFMIEALLHSNCFI</sequence>
<protein>
    <submittedName>
        <fullName evidence="1">Uncharacterized protein</fullName>
    </submittedName>
</protein>
<accession>A0AAV4PA27</accession>
<keyword evidence="2" id="KW-1185">Reference proteome</keyword>
<gene>
    <name evidence="1" type="ORF">CEXT_23691</name>
</gene>
<evidence type="ECO:0000313" key="1">
    <source>
        <dbReference type="EMBL" id="GIX92853.1"/>
    </source>
</evidence>
<evidence type="ECO:0000313" key="2">
    <source>
        <dbReference type="Proteomes" id="UP001054945"/>
    </source>
</evidence>
<proteinExistence type="predicted"/>
<dbReference type="AlphaFoldDB" id="A0AAV4PA27"/>
<comment type="caution">
    <text evidence="1">The sequence shown here is derived from an EMBL/GenBank/DDBJ whole genome shotgun (WGS) entry which is preliminary data.</text>
</comment>
<organism evidence="1 2">
    <name type="scientific">Caerostris extrusa</name>
    <name type="common">Bark spider</name>
    <name type="synonym">Caerostris bankana</name>
    <dbReference type="NCBI Taxonomy" id="172846"/>
    <lineage>
        <taxon>Eukaryota</taxon>
        <taxon>Metazoa</taxon>
        <taxon>Ecdysozoa</taxon>
        <taxon>Arthropoda</taxon>
        <taxon>Chelicerata</taxon>
        <taxon>Arachnida</taxon>
        <taxon>Araneae</taxon>
        <taxon>Araneomorphae</taxon>
        <taxon>Entelegynae</taxon>
        <taxon>Araneoidea</taxon>
        <taxon>Araneidae</taxon>
        <taxon>Caerostris</taxon>
    </lineage>
</organism>
<dbReference type="Proteomes" id="UP001054945">
    <property type="component" value="Unassembled WGS sequence"/>
</dbReference>
<name>A0AAV4PA27_CAEEX</name>